<accession>A0A6G0LSD3</accession>
<evidence type="ECO:0000313" key="4">
    <source>
        <dbReference type="EMBL" id="KAE9128809.1"/>
    </source>
</evidence>
<gene>
    <name evidence="5" type="ORF">PF004_g11995</name>
    <name evidence="4" type="ORF">PF010_g4360</name>
</gene>
<dbReference type="InterPro" id="IPR012493">
    <property type="entry name" value="Renin_rcpt"/>
</dbReference>
<evidence type="ECO:0000313" key="7">
    <source>
        <dbReference type="Proteomes" id="UP000488956"/>
    </source>
</evidence>
<dbReference type="Proteomes" id="UP000476176">
    <property type="component" value="Unassembled WGS sequence"/>
</dbReference>
<dbReference type="PANTHER" id="PTHR13351:SF1">
    <property type="entry name" value="RENIN RECEPTOR"/>
    <property type="match status" value="1"/>
</dbReference>
<dbReference type="EMBL" id="QXGC01000672">
    <property type="protein sequence ID" value="KAE9225173.1"/>
    <property type="molecule type" value="Genomic_DNA"/>
</dbReference>
<keyword evidence="2" id="KW-0472">Membrane</keyword>
<evidence type="ECO:0000256" key="2">
    <source>
        <dbReference type="SAM" id="Phobius"/>
    </source>
</evidence>
<dbReference type="Proteomes" id="UP000488956">
    <property type="component" value="Unassembled WGS sequence"/>
</dbReference>
<dbReference type="AlphaFoldDB" id="A0A6G0LSD3"/>
<dbReference type="GO" id="GO:0038023">
    <property type="term" value="F:signaling receptor activity"/>
    <property type="evidence" value="ECO:0007669"/>
    <property type="project" value="InterPro"/>
</dbReference>
<evidence type="ECO:0000256" key="3">
    <source>
        <dbReference type="SAM" id="SignalP"/>
    </source>
</evidence>
<sequence length="404" mass="42052">MKMPSLLLLLTAAATASTALADQVLVLGNAPTQLFHESASSSAFSAAGLADLALNSLGLRTGRVSTRSAVQSPLQADVFTQSEAYALLLLDDASAGALDVVDAALSGSKAFHAVYPSQPANIKVPAAVAQEFQAKYRVGVRCAGSVALCASVEADAPSVAADVVQDVLKANSFLDAGDAADVAFARELAQVMQLTAAQTKQQGERKTLYVVGLSGLEGEKQKMAQQAVATTVTEFLAQLMKNSELAGAQVMTGKLPVATQQVAALSRRARNRKLVSGLTNEEDEEDDEESDSESDSASDSDSDSDSDSAGNSEEDEEETEDLAAQSGSVWEEVGDDNSTSTANTTAPGAVSMPDIAEYQIILWTSVLLGAVLLMAVLAMGNMDTGRDSLLYAKFIADVNGRKTN</sequence>
<proteinExistence type="predicted"/>
<evidence type="ECO:0000256" key="1">
    <source>
        <dbReference type="SAM" id="MobiDB-lite"/>
    </source>
</evidence>
<keyword evidence="3" id="KW-0732">Signal</keyword>
<keyword evidence="2" id="KW-0812">Transmembrane</keyword>
<feature type="transmembrane region" description="Helical" evidence="2">
    <location>
        <begin position="360"/>
        <end position="380"/>
    </location>
</feature>
<comment type="caution">
    <text evidence="4">The sequence shown here is derived from an EMBL/GenBank/DDBJ whole genome shotgun (WGS) entry which is preliminary data.</text>
</comment>
<organism evidence="4 7">
    <name type="scientific">Phytophthora fragariae</name>
    <dbReference type="NCBI Taxonomy" id="53985"/>
    <lineage>
        <taxon>Eukaryota</taxon>
        <taxon>Sar</taxon>
        <taxon>Stramenopiles</taxon>
        <taxon>Oomycota</taxon>
        <taxon>Peronosporomycetes</taxon>
        <taxon>Peronosporales</taxon>
        <taxon>Peronosporaceae</taxon>
        <taxon>Phytophthora</taxon>
    </lineage>
</organism>
<protein>
    <submittedName>
        <fullName evidence="4">Uncharacterized protein</fullName>
    </submittedName>
</protein>
<evidence type="ECO:0000313" key="6">
    <source>
        <dbReference type="Proteomes" id="UP000476176"/>
    </source>
</evidence>
<reference evidence="6 7" key="1">
    <citation type="submission" date="2018-09" db="EMBL/GenBank/DDBJ databases">
        <title>Genomic investigation of the strawberry pathogen Phytophthora fragariae indicates pathogenicity is determined by transcriptional variation in three key races.</title>
        <authorList>
            <person name="Adams T.M."/>
            <person name="Armitage A.D."/>
            <person name="Sobczyk M.K."/>
            <person name="Bates H.J."/>
            <person name="Dunwell J.M."/>
            <person name="Nellist C.F."/>
            <person name="Harrison R.J."/>
        </authorList>
    </citation>
    <scope>NUCLEOTIDE SEQUENCE [LARGE SCALE GENOMIC DNA]</scope>
    <source>
        <strain evidence="5 6">BC-23</strain>
        <strain evidence="4 7">ONT-3</strain>
    </source>
</reference>
<dbReference type="EMBL" id="QXFX01000151">
    <property type="protein sequence ID" value="KAE9128809.1"/>
    <property type="molecule type" value="Genomic_DNA"/>
</dbReference>
<feature type="compositionally biased region" description="Acidic residues" evidence="1">
    <location>
        <begin position="280"/>
        <end position="321"/>
    </location>
</feature>
<evidence type="ECO:0000313" key="5">
    <source>
        <dbReference type="EMBL" id="KAE9225173.1"/>
    </source>
</evidence>
<name>A0A6G0LSD3_9STRA</name>
<dbReference type="GO" id="GO:0009897">
    <property type="term" value="C:external side of plasma membrane"/>
    <property type="evidence" value="ECO:0007669"/>
    <property type="project" value="TreeGrafter"/>
</dbReference>
<feature type="region of interest" description="Disordered" evidence="1">
    <location>
        <begin position="274"/>
        <end position="327"/>
    </location>
</feature>
<keyword evidence="2" id="KW-1133">Transmembrane helix</keyword>
<feature type="chain" id="PRO_5036174073" evidence="3">
    <location>
        <begin position="22"/>
        <end position="404"/>
    </location>
</feature>
<dbReference type="PANTHER" id="PTHR13351">
    <property type="entry name" value="RENIN RECEPTOR"/>
    <property type="match status" value="1"/>
</dbReference>
<feature type="signal peptide" evidence="3">
    <location>
        <begin position="1"/>
        <end position="21"/>
    </location>
</feature>